<name>A0A9D1NKF3_9BACT</name>
<comment type="similarity">
    <text evidence="5">Belongs to the TatC family.</text>
</comment>
<evidence type="ECO:0000313" key="7">
    <source>
        <dbReference type="Proteomes" id="UP000886812"/>
    </source>
</evidence>
<evidence type="ECO:0000256" key="3">
    <source>
        <dbReference type="ARBA" id="ARBA00022989"/>
    </source>
</evidence>
<feature type="transmembrane region" description="Helical" evidence="5">
    <location>
        <begin position="214"/>
        <end position="231"/>
    </location>
</feature>
<evidence type="ECO:0000256" key="2">
    <source>
        <dbReference type="ARBA" id="ARBA00022692"/>
    </source>
</evidence>
<keyword evidence="3 5" id="KW-1133">Transmembrane helix</keyword>
<dbReference type="EMBL" id="DVOG01000171">
    <property type="protein sequence ID" value="HIV04768.1"/>
    <property type="molecule type" value="Genomic_DNA"/>
</dbReference>
<feature type="transmembrane region" description="Helical" evidence="5">
    <location>
        <begin position="90"/>
        <end position="109"/>
    </location>
</feature>
<keyword evidence="5" id="KW-0811">Translocation</keyword>
<feature type="transmembrane region" description="Helical" evidence="5">
    <location>
        <begin position="237"/>
        <end position="259"/>
    </location>
</feature>
<dbReference type="GO" id="GO:0009977">
    <property type="term" value="F:proton motive force dependent protein transmembrane transporter activity"/>
    <property type="evidence" value="ECO:0007669"/>
    <property type="project" value="TreeGrafter"/>
</dbReference>
<dbReference type="Pfam" id="PF00902">
    <property type="entry name" value="TatC"/>
    <property type="match status" value="1"/>
</dbReference>
<keyword evidence="5" id="KW-0813">Transport</keyword>
<dbReference type="GO" id="GO:0033281">
    <property type="term" value="C:TAT protein transport complex"/>
    <property type="evidence" value="ECO:0007669"/>
    <property type="project" value="UniProtKB-UniRule"/>
</dbReference>
<keyword evidence="5" id="KW-0653">Protein transport</keyword>
<keyword evidence="5" id="KW-1003">Cell membrane</keyword>
<dbReference type="Proteomes" id="UP000886812">
    <property type="component" value="Unassembled WGS sequence"/>
</dbReference>
<dbReference type="PROSITE" id="PS01218">
    <property type="entry name" value="TATC"/>
    <property type="match status" value="1"/>
</dbReference>
<protein>
    <recommendedName>
        <fullName evidence="5">Sec-independent protein translocase protein TatC</fullName>
    </recommendedName>
</protein>
<comment type="subunit">
    <text evidence="5">Forms a complex with TatA.</text>
</comment>
<evidence type="ECO:0000256" key="1">
    <source>
        <dbReference type="ARBA" id="ARBA00004141"/>
    </source>
</evidence>
<proteinExistence type="inferred from homology"/>
<sequence>MAEGEAEERSLTGTPADGGADDMTFFEHLEELRSTLIACLVAFAAAGALSLVFSKQIFSALRWPLEHAPNVPAGEAQALVVMRFMDTFSILLYIALLGGIVFAGPLMLYRIGKFVAPALTDAERVRLIPFCAASSGLFLAGAAAAFFWLAPLSIGLPYLLAEHFGMQMHWLAEDYYLFVVMLTLFCGLMFEFPLLVVLLQYLELVSRKMLLEKWRWALTGILVAVVLVSPIGDPAALLVFSGALFALYLAAVHAGAFFLRRKKAREAAEEKADAS</sequence>
<dbReference type="InterPro" id="IPR002033">
    <property type="entry name" value="TatC"/>
</dbReference>
<evidence type="ECO:0000256" key="4">
    <source>
        <dbReference type="ARBA" id="ARBA00023136"/>
    </source>
</evidence>
<dbReference type="PANTHER" id="PTHR30371">
    <property type="entry name" value="SEC-INDEPENDENT PROTEIN TRANSLOCASE PROTEIN TATC"/>
    <property type="match status" value="1"/>
</dbReference>
<keyword evidence="2 5" id="KW-0812">Transmembrane</keyword>
<feature type="transmembrane region" description="Helical" evidence="5">
    <location>
        <begin position="175"/>
        <end position="202"/>
    </location>
</feature>
<reference evidence="6" key="1">
    <citation type="submission" date="2020-10" db="EMBL/GenBank/DDBJ databases">
        <authorList>
            <person name="Gilroy R."/>
        </authorList>
    </citation>
    <scope>NUCLEOTIDE SEQUENCE</scope>
    <source>
        <strain evidence="6">10669</strain>
    </source>
</reference>
<comment type="function">
    <text evidence="5">Part of the twin-arginine translocation (Tat) system that transports large folded proteins containing a characteristic twin-arginine motif in their signal peptide across membranes.</text>
</comment>
<evidence type="ECO:0000313" key="6">
    <source>
        <dbReference type="EMBL" id="HIV04768.1"/>
    </source>
</evidence>
<dbReference type="GO" id="GO:0065002">
    <property type="term" value="P:intracellular protein transmembrane transport"/>
    <property type="evidence" value="ECO:0007669"/>
    <property type="project" value="TreeGrafter"/>
</dbReference>
<dbReference type="PANTHER" id="PTHR30371:SF0">
    <property type="entry name" value="SEC-INDEPENDENT PROTEIN TRANSLOCASE PROTEIN TATC, CHLOROPLASTIC-RELATED"/>
    <property type="match status" value="1"/>
</dbReference>
<feature type="transmembrane region" description="Helical" evidence="5">
    <location>
        <begin position="130"/>
        <end position="155"/>
    </location>
</feature>
<accession>A0A9D1NKF3</accession>
<comment type="caution">
    <text evidence="6">The sequence shown here is derived from an EMBL/GenBank/DDBJ whole genome shotgun (WGS) entry which is preliminary data.</text>
</comment>
<gene>
    <name evidence="5" type="primary">tatC</name>
    <name evidence="6" type="ORF">IAC75_06455</name>
</gene>
<dbReference type="GO" id="GO:0043953">
    <property type="term" value="P:protein transport by the Tat complex"/>
    <property type="evidence" value="ECO:0007669"/>
    <property type="project" value="UniProtKB-UniRule"/>
</dbReference>
<dbReference type="AlphaFoldDB" id="A0A9D1NKF3"/>
<comment type="subcellular location">
    <subcellularLocation>
        <location evidence="5">Cell membrane</location>
        <topology evidence="5">Multi-pass membrane protein</topology>
    </subcellularLocation>
    <subcellularLocation>
        <location evidence="1">Membrane</location>
        <topology evidence="1">Multi-pass membrane protein</topology>
    </subcellularLocation>
</comment>
<evidence type="ECO:0000256" key="5">
    <source>
        <dbReference type="HAMAP-Rule" id="MF_00902"/>
    </source>
</evidence>
<keyword evidence="4 5" id="KW-0472">Membrane</keyword>
<organism evidence="6 7">
    <name type="scientific">Candidatus Spyradosoma merdigallinarum</name>
    <dbReference type="NCBI Taxonomy" id="2840950"/>
    <lineage>
        <taxon>Bacteria</taxon>
        <taxon>Pseudomonadati</taxon>
        <taxon>Verrucomicrobiota</taxon>
        <taxon>Opitutia</taxon>
        <taxon>Opitutia incertae sedis</taxon>
        <taxon>Candidatus Spyradosoma</taxon>
    </lineage>
</organism>
<feature type="transmembrane region" description="Helical" evidence="5">
    <location>
        <begin position="35"/>
        <end position="53"/>
    </location>
</feature>
<dbReference type="InterPro" id="IPR019820">
    <property type="entry name" value="Sec-indep_translocase_CS"/>
</dbReference>
<reference evidence="6" key="2">
    <citation type="journal article" date="2021" name="PeerJ">
        <title>Extensive microbial diversity within the chicken gut microbiome revealed by metagenomics and culture.</title>
        <authorList>
            <person name="Gilroy R."/>
            <person name="Ravi A."/>
            <person name="Getino M."/>
            <person name="Pursley I."/>
            <person name="Horton D.L."/>
            <person name="Alikhan N.F."/>
            <person name="Baker D."/>
            <person name="Gharbi K."/>
            <person name="Hall N."/>
            <person name="Watson M."/>
            <person name="Adriaenssens E.M."/>
            <person name="Foster-Nyarko E."/>
            <person name="Jarju S."/>
            <person name="Secka A."/>
            <person name="Antonio M."/>
            <person name="Oren A."/>
            <person name="Chaudhuri R.R."/>
            <person name="La Ragione R."/>
            <person name="Hildebrand F."/>
            <person name="Pallen M.J."/>
        </authorList>
    </citation>
    <scope>NUCLEOTIDE SEQUENCE</scope>
    <source>
        <strain evidence="6">10669</strain>
    </source>
</reference>
<dbReference type="HAMAP" id="MF_00902">
    <property type="entry name" value="TatC"/>
    <property type="match status" value="1"/>
</dbReference>
<dbReference type="PRINTS" id="PR01840">
    <property type="entry name" value="TATCFAMILY"/>
</dbReference>